<dbReference type="RefSeq" id="XP_050511612.1">
    <property type="nucleotide sequence ID" value="XM_050655655.1"/>
</dbReference>
<organism evidence="2 3">
    <name type="scientific">Diabrotica virgifera virgifera</name>
    <name type="common">western corn rootworm</name>
    <dbReference type="NCBI Taxonomy" id="50390"/>
    <lineage>
        <taxon>Eukaryota</taxon>
        <taxon>Metazoa</taxon>
        <taxon>Ecdysozoa</taxon>
        <taxon>Arthropoda</taxon>
        <taxon>Hexapoda</taxon>
        <taxon>Insecta</taxon>
        <taxon>Pterygota</taxon>
        <taxon>Neoptera</taxon>
        <taxon>Endopterygota</taxon>
        <taxon>Coleoptera</taxon>
        <taxon>Polyphaga</taxon>
        <taxon>Cucujiformia</taxon>
        <taxon>Chrysomeloidea</taxon>
        <taxon>Chrysomelidae</taxon>
        <taxon>Galerucinae</taxon>
        <taxon>Diabroticina</taxon>
        <taxon>Diabroticites</taxon>
        <taxon>Diabrotica</taxon>
    </lineage>
</organism>
<dbReference type="PROSITE" id="PS51029">
    <property type="entry name" value="MADF"/>
    <property type="match status" value="1"/>
</dbReference>
<reference evidence="2" key="1">
    <citation type="submission" date="2025-05" db="UniProtKB">
        <authorList>
            <consortium name="EnsemblMetazoa"/>
        </authorList>
    </citation>
    <scope>IDENTIFICATION</scope>
</reference>
<name>A0ABM5KN40_DIAVI</name>
<protein>
    <recommendedName>
        <fullName evidence="1">MADF domain-containing protein</fullName>
    </recommendedName>
</protein>
<sequence length="263" mass="30074">MEWNSEGHVLKLIAAYQRTSLLWDFQDPKHYYKPITAKAWREVGKEVNMPGDECKRKITCLLASYRREKYKIRRSKGTDNVYVSRWYAYEALTFLDGRKMPEQRPKLEPKDMIIEDEDVDDIGVEVNLSELSPETSASSPINIPSKRANRDGIEDVDDIGLEVNLSELSPETLASSPINIPSKRANRDDYPTSSMLGSEFNIFDTVREKPNETDTFFTYVATKVNNYSSEIQTAVQHAVFEVLMKADKGFYKSTSSDNQQSNS</sequence>
<dbReference type="InterPro" id="IPR006578">
    <property type="entry name" value="MADF-dom"/>
</dbReference>
<accession>A0ABM5KN40</accession>
<dbReference type="InterPro" id="IPR039353">
    <property type="entry name" value="TF_Adf1"/>
</dbReference>
<dbReference type="SMART" id="SM00595">
    <property type="entry name" value="MADF"/>
    <property type="match status" value="1"/>
</dbReference>
<dbReference type="Pfam" id="PF10545">
    <property type="entry name" value="MADF_DNA_bdg"/>
    <property type="match status" value="1"/>
</dbReference>
<dbReference type="EnsemblMetazoa" id="XM_050655655.1">
    <property type="protein sequence ID" value="XP_050511612.1"/>
    <property type="gene ID" value="LOC126887810"/>
</dbReference>
<evidence type="ECO:0000313" key="3">
    <source>
        <dbReference type="Proteomes" id="UP001652700"/>
    </source>
</evidence>
<dbReference type="PANTHER" id="PTHR12243:SF69">
    <property type="entry name" value="SI:CH73-59F11.3"/>
    <property type="match status" value="1"/>
</dbReference>
<keyword evidence="3" id="KW-1185">Reference proteome</keyword>
<dbReference type="GeneID" id="126887810"/>
<evidence type="ECO:0000259" key="1">
    <source>
        <dbReference type="PROSITE" id="PS51029"/>
    </source>
</evidence>
<feature type="domain" description="MADF" evidence="1">
    <location>
        <begin position="11"/>
        <end position="100"/>
    </location>
</feature>
<evidence type="ECO:0000313" key="2">
    <source>
        <dbReference type="EnsemblMetazoa" id="XP_050511612.1"/>
    </source>
</evidence>
<dbReference type="PANTHER" id="PTHR12243">
    <property type="entry name" value="MADF DOMAIN TRANSCRIPTION FACTOR"/>
    <property type="match status" value="1"/>
</dbReference>
<dbReference type="Proteomes" id="UP001652700">
    <property type="component" value="Unplaced"/>
</dbReference>
<proteinExistence type="predicted"/>